<feature type="coiled-coil region" evidence="1">
    <location>
        <begin position="410"/>
        <end position="437"/>
    </location>
</feature>
<feature type="compositionally biased region" description="Polar residues" evidence="2">
    <location>
        <begin position="601"/>
        <end position="612"/>
    </location>
</feature>
<protein>
    <submittedName>
        <fullName evidence="3">Uncharacterized protein</fullName>
    </submittedName>
</protein>
<dbReference type="AlphaFoldDB" id="A0A6C0KVX1"/>
<evidence type="ECO:0000256" key="2">
    <source>
        <dbReference type="SAM" id="MobiDB-lite"/>
    </source>
</evidence>
<name>A0A6C0KVX1_9ZZZZ</name>
<proteinExistence type="predicted"/>
<evidence type="ECO:0000313" key="3">
    <source>
        <dbReference type="EMBL" id="QHU22122.1"/>
    </source>
</evidence>
<organism evidence="3">
    <name type="scientific">viral metagenome</name>
    <dbReference type="NCBI Taxonomy" id="1070528"/>
    <lineage>
        <taxon>unclassified sequences</taxon>
        <taxon>metagenomes</taxon>
        <taxon>organismal metagenomes</taxon>
    </lineage>
</organism>
<feature type="coiled-coil region" evidence="1">
    <location>
        <begin position="168"/>
        <end position="221"/>
    </location>
</feature>
<accession>A0A6C0KVX1</accession>
<feature type="region of interest" description="Disordered" evidence="2">
    <location>
        <begin position="592"/>
        <end position="628"/>
    </location>
</feature>
<dbReference type="EMBL" id="MN740997">
    <property type="protein sequence ID" value="QHU22122.1"/>
    <property type="molecule type" value="Genomic_DNA"/>
</dbReference>
<sequence length="747" mass="82502">MYADIYSIHGIGMSNNANDINEGPEIYAPLAGLIVEYGAKRLEIVDRSVIEIVKNKIFTAIYMDLMSKSEIEAQRGGGPVTQAGTPAVGTQQALRNAESALIRERRAREAAEGKQALARQNAAYRARGLELDAQKRDKLHAVRVLVNQREPSTLGPGPRAAGPAEREAYQIKAELDQAEEAFEDATDKTKAAAEKSLTDARERYLEKLSSSRQGLQNIERELFHARHGFGALGSPQRVVRHNLGQQGPQMETLGDLVVRKGFALGASIGAEEGLVAKGTRVAELGSKALVAQQKVVKLVNRMDELGKIDPGNRDVFVVDTILANAKIGLVPGLAIPIVAPIASEALVILPVAQILWSYIKPLYGYARGAISHALNTPEEAEKRRRKAKFNEVERVRREIGKLTPLAELKNVEAMGRIESLQEQIRQIEEANISDQLRGRRKGNLKIAFERQHQLNQARRSEEIKSAFVPARFRESWVNSKYVLQARYLQEDKYREAKEQERRASINLLNLIKSQEFDTLLKNAHRIDDATLKRRFNLIIEDEKIRNPPMTRNNILEYLHSQLNDGPVVDYHDGPVMGQNNTRKNKRITNYFKPVPTRKANNKPQGNSASEELNNNNNNFYGGNHKEQKGGADNNIDLLIAAASATIHSAAKQNGWTDAQADIARLTTYSYLKASHLGDLDLEDDGNTSPTVGGGSQGEIVKEVMESIAEGNSPSKTKANAVAVASSNEKKNAAILANSFSDTFAKLM</sequence>
<keyword evidence="1" id="KW-0175">Coiled coil</keyword>
<evidence type="ECO:0000256" key="1">
    <source>
        <dbReference type="SAM" id="Coils"/>
    </source>
</evidence>
<reference evidence="3" key="1">
    <citation type="journal article" date="2020" name="Nature">
        <title>Giant virus diversity and host interactions through global metagenomics.</title>
        <authorList>
            <person name="Schulz F."/>
            <person name="Roux S."/>
            <person name="Paez-Espino D."/>
            <person name="Jungbluth S."/>
            <person name="Walsh D.A."/>
            <person name="Denef V.J."/>
            <person name="McMahon K.D."/>
            <person name="Konstantinidis K.T."/>
            <person name="Eloe-Fadrosh E.A."/>
            <person name="Kyrpides N.C."/>
            <person name="Woyke T."/>
        </authorList>
    </citation>
    <scope>NUCLEOTIDE SEQUENCE</scope>
    <source>
        <strain evidence="3">GVMAG-S-3300013286-35</strain>
    </source>
</reference>